<evidence type="ECO:0000313" key="2">
    <source>
        <dbReference type="EMBL" id="KAF6216131.1"/>
    </source>
</evidence>
<comment type="caution">
    <text evidence="2">The sequence shown here is derived from an EMBL/GenBank/DDBJ whole genome shotgun (WGS) entry which is preliminary data.</text>
</comment>
<feature type="compositionally biased region" description="Basic and acidic residues" evidence="1">
    <location>
        <begin position="12"/>
        <end position="28"/>
    </location>
</feature>
<protein>
    <submittedName>
        <fullName evidence="2">Uncharacterized protein</fullName>
    </submittedName>
</protein>
<dbReference type="EMBL" id="WIXP02000001">
    <property type="protein sequence ID" value="KAF6216131.1"/>
    <property type="molecule type" value="Genomic_DNA"/>
</dbReference>
<dbReference type="AlphaFoldDB" id="A0A8S9Y6C1"/>
<reference evidence="2" key="1">
    <citation type="journal article" date="2021" name="Mol. Ecol. Resour.">
        <title>Apolygus lucorum genome provides insights into omnivorousness and mesophyll feeding.</title>
        <authorList>
            <person name="Liu Y."/>
            <person name="Liu H."/>
            <person name="Wang H."/>
            <person name="Huang T."/>
            <person name="Liu B."/>
            <person name="Yang B."/>
            <person name="Yin L."/>
            <person name="Li B."/>
            <person name="Zhang Y."/>
            <person name="Zhang S."/>
            <person name="Jiang F."/>
            <person name="Zhang X."/>
            <person name="Ren Y."/>
            <person name="Wang B."/>
            <person name="Wang S."/>
            <person name="Lu Y."/>
            <person name="Wu K."/>
            <person name="Fan W."/>
            <person name="Wang G."/>
        </authorList>
    </citation>
    <scope>NUCLEOTIDE SEQUENCE</scope>
    <source>
        <strain evidence="2">12Hb</strain>
    </source>
</reference>
<evidence type="ECO:0000313" key="3">
    <source>
        <dbReference type="Proteomes" id="UP000466442"/>
    </source>
</evidence>
<organism evidence="2 3">
    <name type="scientific">Apolygus lucorum</name>
    <name type="common">Small green plant bug</name>
    <name type="synonym">Lygocoris lucorum</name>
    <dbReference type="NCBI Taxonomy" id="248454"/>
    <lineage>
        <taxon>Eukaryota</taxon>
        <taxon>Metazoa</taxon>
        <taxon>Ecdysozoa</taxon>
        <taxon>Arthropoda</taxon>
        <taxon>Hexapoda</taxon>
        <taxon>Insecta</taxon>
        <taxon>Pterygota</taxon>
        <taxon>Neoptera</taxon>
        <taxon>Paraneoptera</taxon>
        <taxon>Hemiptera</taxon>
        <taxon>Heteroptera</taxon>
        <taxon>Panheteroptera</taxon>
        <taxon>Cimicomorpha</taxon>
        <taxon>Miridae</taxon>
        <taxon>Mirini</taxon>
        <taxon>Apolygus</taxon>
    </lineage>
</organism>
<evidence type="ECO:0000256" key="1">
    <source>
        <dbReference type="SAM" id="MobiDB-lite"/>
    </source>
</evidence>
<dbReference type="Proteomes" id="UP000466442">
    <property type="component" value="Linkage Group LG1"/>
</dbReference>
<name>A0A8S9Y6C1_APOLU</name>
<sequence length="262" mass="29760">MIAEMTVGDWSGKSDDNTDTNERQLDSKTDYETEINELMHNYGLASFDEVKDRLWEFHEWDFMRRMGQIIGSKTNPMFSQTECTTTERVPITWELWASNPKNIGVGPAARVGNLIDNLRRKVIDPLLRGYSELVNKLMYHRKISSGITRISSSMDQIDRIVEMFEGGALQAEVEDDSSKVIAMGLVRLEQALLAKFDTLSAKVDNVVDKTDRVQGRLEKVVHEDITSLGRKMDVLSYKQKEVAENTAALGESRVLPRLLSTR</sequence>
<accession>A0A8S9Y6C1</accession>
<proteinExistence type="predicted"/>
<feature type="region of interest" description="Disordered" evidence="1">
    <location>
        <begin position="1"/>
        <end position="28"/>
    </location>
</feature>
<keyword evidence="3" id="KW-1185">Reference proteome</keyword>
<gene>
    <name evidence="2" type="ORF">GE061_000469</name>
</gene>